<dbReference type="InterPro" id="IPR004843">
    <property type="entry name" value="Calcineurin-like_PHP"/>
</dbReference>
<reference evidence="2 3" key="2">
    <citation type="journal article" date="2024" name="Int. J. Syst. Evol. Microbiol.">
        <title>Promethearchaeum syntrophicum gen. nov., sp. nov., an anaerobic, obligately syntrophic archaeon, the first isolate of the lineage 'Asgard' archaea, and proposal of the new archaeal phylum Promethearchaeota phyl. nov. and kingdom Promethearchaeati regn. nov.</title>
        <authorList>
            <person name="Imachi H."/>
            <person name="Nobu M.K."/>
            <person name="Kato S."/>
            <person name="Takaki Y."/>
            <person name="Miyazaki M."/>
            <person name="Miyata M."/>
            <person name="Ogawara M."/>
            <person name="Saito Y."/>
            <person name="Sakai S."/>
            <person name="Tahara Y.O."/>
            <person name="Takano Y."/>
            <person name="Tasumi E."/>
            <person name="Uematsu K."/>
            <person name="Yoshimura T."/>
            <person name="Itoh T."/>
            <person name="Ohkuma M."/>
            <person name="Takai K."/>
        </authorList>
    </citation>
    <scope>NUCLEOTIDE SEQUENCE [LARGE SCALE GENOMIC DNA]</scope>
    <source>
        <strain evidence="2 3">MK-D1</strain>
    </source>
</reference>
<feature type="domain" description="Calcineurin-like phosphoesterase" evidence="1">
    <location>
        <begin position="1"/>
        <end position="199"/>
    </location>
</feature>
<dbReference type="GeneID" id="41328944"/>
<evidence type="ECO:0000313" key="3">
    <source>
        <dbReference type="Proteomes" id="UP000321408"/>
    </source>
</evidence>
<dbReference type="KEGG" id="psyt:DSAG12_00945"/>
<dbReference type="Pfam" id="PF00149">
    <property type="entry name" value="Metallophos"/>
    <property type="match status" value="1"/>
</dbReference>
<dbReference type="PANTHER" id="PTHR37523:SF1">
    <property type="entry name" value="CALCINEURIN-LIKE PHOSPHOESTERASE DOMAIN-CONTAINING PROTEIN"/>
    <property type="match status" value="1"/>
</dbReference>
<gene>
    <name evidence="2" type="ORF">DSAG12_00945</name>
</gene>
<dbReference type="OrthoDB" id="50367at2157"/>
<dbReference type="InterPro" id="IPR029052">
    <property type="entry name" value="Metallo-depent_PP-like"/>
</dbReference>
<dbReference type="Gene3D" id="3.60.21.10">
    <property type="match status" value="1"/>
</dbReference>
<protein>
    <submittedName>
        <fullName evidence="2">Metallophosphoesterase</fullName>
    </submittedName>
</protein>
<organism evidence="2 3">
    <name type="scientific">Promethearchaeum syntrophicum</name>
    <dbReference type="NCBI Taxonomy" id="2594042"/>
    <lineage>
        <taxon>Archaea</taxon>
        <taxon>Promethearchaeati</taxon>
        <taxon>Promethearchaeota</taxon>
        <taxon>Promethearchaeia</taxon>
        <taxon>Promethearchaeales</taxon>
        <taxon>Promethearchaeaceae</taxon>
        <taxon>Promethearchaeum</taxon>
    </lineage>
</organism>
<dbReference type="EMBL" id="CP042905">
    <property type="protein sequence ID" value="QEE15122.1"/>
    <property type="molecule type" value="Genomic_DNA"/>
</dbReference>
<proteinExistence type="predicted"/>
<keyword evidence="3" id="KW-1185">Reference proteome</keyword>
<dbReference type="Proteomes" id="UP000321408">
    <property type="component" value="Chromosome"/>
</dbReference>
<dbReference type="AlphaFoldDB" id="A0A5B9D7P7"/>
<dbReference type="GO" id="GO:0016787">
    <property type="term" value="F:hydrolase activity"/>
    <property type="evidence" value="ECO:0007669"/>
    <property type="project" value="InterPro"/>
</dbReference>
<sequence length="245" mass="27777">MKILLCSDLSNKIPKIPEASKNICDFVLLAGDITIGARSLQRTISVFEKLSEAFPDPLPVFLIPGNHDLPLIATTPEFFPKNFVQMHNKSSIFRINGFEKEIHLIGFGGSTPIPGFPVREPGPNYFTFEPDEIYNSLNTLFKEKGFFSEDYFKILFVHEPPYNTLLDITYHKEHVGSKAIRRLIEDYQPNIAVSGHIHESRAVDQIGQTIIVNAGEAKYNNYAIINIKEKPNKKLPEIDVKLYSQ</sequence>
<name>A0A5B9D7P7_9ARCH</name>
<accession>A0A5B9D7P7</accession>
<reference evidence="2 3" key="1">
    <citation type="journal article" date="2020" name="Nature">
        <title>Isolation of an archaeon at the prokaryote-eukaryote interface.</title>
        <authorList>
            <person name="Imachi H."/>
            <person name="Nobu M.K."/>
            <person name="Nakahara N."/>
            <person name="Morono Y."/>
            <person name="Ogawara M."/>
            <person name="Takaki Y."/>
            <person name="Takano Y."/>
            <person name="Uematsu K."/>
            <person name="Ikuta T."/>
            <person name="Ito M."/>
            <person name="Matsui Y."/>
            <person name="Miyazaki M."/>
            <person name="Murata K."/>
            <person name="Saito Y."/>
            <person name="Sakai S."/>
            <person name="Song C."/>
            <person name="Tasumi E."/>
            <person name="Yamanaka Y."/>
            <person name="Yamaguchi T."/>
            <person name="Kamagata Y."/>
            <person name="Tamaki H."/>
            <person name="Takai K."/>
        </authorList>
    </citation>
    <scope>NUCLEOTIDE SEQUENCE [LARGE SCALE GENOMIC DNA]</scope>
    <source>
        <strain evidence="2 3">MK-D1</strain>
    </source>
</reference>
<dbReference type="RefSeq" id="WP_147662044.1">
    <property type="nucleotide sequence ID" value="NZ_CP042905.2"/>
</dbReference>
<evidence type="ECO:0000259" key="1">
    <source>
        <dbReference type="Pfam" id="PF00149"/>
    </source>
</evidence>
<dbReference type="SUPFAM" id="SSF56300">
    <property type="entry name" value="Metallo-dependent phosphatases"/>
    <property type="match status" value="1"/>
</dbReference>
<dbReference type="PANTHER" id="PTHR37523">
    <property type="entry name" value="METALLOPHOSPHOESTERASE"/>
    <property type="match status" value="1"/>
</dbReference>
<evidence type="ECO:0000313" key="2">
    <source>
        <dbReference type="EMBL" id="QEE15122.1"/>
    </source>
</evidence>